<name>A0ABM6W9S5_9BACT</name>
<protein>
    <recommendedName>
        <fullName evidence="6">FecR protein domain-containing protein</fullName>
    </recommendedName>
</protein>
<dbReference type="PANTHER" id="PTHR30273">
    <property type="entry name" value="PERIPLASMIC SIGNAL SENSOR AND SIGMA FACTOR ACTIVATOR FECR-RELATED"/>
    <property type="match status" value="1"/>
</dbReference>
<dbReference type="InterPro" id="IPR032508">
    <property type="entry name" value="FecR_C"/>
</dbReference>
<proteinExistence type="predicted"/>
<evidence type="ECO:0000256" key="1">
    <source>
        <dbReference type="SAM" id="Phobius"/>
    </source>
</evidence>
<dbReference type="Pfam" id="PF04773">
    <property type="entry name" value="FecR"/>
    <property type="match status" value="1"/>
</dbReference>
<organism evidence="4 5">
    <name type="scientific">Chitinophaga alhagiae</name>
    <dbReference type="NCBI Taxonomy" id="2203219"/>
    <lineage>
        <taxon>Bacteria</taxon>
        <taxon>Pseudomonadati</taxon>
        <taxon>Bacteroidota</taxon>
        <taxon>Chitinophagia</taxon>
        <taxon>Chitinophagales</taxon>
        <taxon>Chitinophagaceae</taxon>
        <taxon>Chitinophaga</taxon>
    </lineage>
</organism>
<evidence type="ECO:0000313" key="5">
    <source>
        <dbReference type="Proteomes" id="UP000246099"/>
    </source>
</evidence>
<dbReference type="Gene3D" id="3.55.50.30">
    <property type="match status" value="1"/>
</dbReference>
<dbReference type="EMBL" id="CP029600">
    <property type="protein sequence ID" value="AWO00653.1"/>
    <property type="molecule type" value="Genomic_DNA"/>
</dbReference>
<dbReference type="PANTHER" id="PTHR30273:SF2">
    <property type="entry name" value="PROTEIN FECR"/>
    <property type="match status" value="1"/>
</dbReference>
<evidence type="ECO:0000259" key="2">
    <source>
        <dbReference type="Pfam" id="PF04773"/>
    </source>
</evidence>
<evidence type="ECO:0000259" key="3">
    <source>
        <dbReference type="Pfam" id="PF16344"/>
    </source>
</evidence>
<keyword evidence="1" id="KW-0812">Transmembrane</keyword>
<dbReference type="Proteomes" id="UP000246099">
    <property type="component" value="Chromosome"/>
</dbReference>
<dbReference type="InterPro" id="IPR006860">
    <property type="entry name" value="FecR"/>
</dbReference>
<reference evidence="4 5" key="1">
    <citation type="submission" date="2018-05" db="EMBL/GenBank/DDBJ databases">
        <title>Chitinophaga sp. nov., isolated from rhizosphere soil of Alhagi.</title>
        <authorList>
            <person name="Liu Y."/>
        </authorList>
    </citation>
    <scope>NUCLEOTIDE SEQUENCE [LARGE SCALE GENOMIC DNA]</scope>
    <source>
        <strain evidence="4 5">T22</strain>
    </source>
</reference>
<dbReference type="Gene3D" id="2.60.120.1440">
    <property type="match status" value="1"/>
</dbReference>
<dbReference type="RefSeq" id="WP_119076334.1">
    <property type="nucleotide sequence ID" value="NZ_CP029600.1"/>
</dbReference>
<dbReference type="PIRSF" id="PIRSF018266">
    <property type="entry name" value="FecR"/>
    <property type="match status" value="1"/>
</dbReference>
<evidence type="ECO:0008006" key="6">
    <source>
        <dbReference type="Google" id="ProtNLM"/>
    </source>
</evidence>
<feature type="domain" description="FecR protein" evidence="2">
    <location>
        <begin position="108"/>
        <end position="201"/>
    </location>
</feature>
<evidence type="ECO:0000313" key="4">
    <source>
        <dbReference type="EMBL" id="AWO00653.1"/>
    </source>
</evidence>
<dbReference type="Pfam" id="PF16344">
    <property type="entry name" value="FecR_C"/>
    <property type="match status" value="1"/>
</dbReference>
<feature type="transmembrane region" description="Helical" evidence="1">
    <location>
        <begin position="77"/>
        <end position="95"/>
    </location>
</feature>
<keyword evidence="1" id="KW-0472">Membrane</keyword>
<keyword evidence="1" id="KW-1133">Transmembrane helix</keyword>
<dbReference type="InterPro" id="IPR012373">
    <property type="entry name" value="Ferrdict_sens_TM"/>
</dbReference>
<keyword evidence="5" id="KW-1185">Reference proteome</keyword>
<accession>A0ABM6W9S5</accession>
<sequence length="315" mass="35366">MSQHHSARIRELYEKIQQNTATPEELRLFLELTEKEDQQEALPFQEWEQAHPRQLPPHLQQRILRKAAPRQPLLRRLLPYAAAAAVLLVAVRLLWPSPSPQSAEWLTASTGDGEIRTLRLPDSSVVTLNARSSIRYNLSATGAARTVYLQGQAFFDVRQNQERPFVVHSGELSTQVLGTSFDIKSYPREKPRIAVLTGKVKVADPHGASIVLAKGEQASYNTDNDDFSSATADPALMSNWQQGIINMNNLTLQEVSAVLERWYSIRVVLETPGIGNYMLSGTQANTSLNSTLESICFIFQLQYTQDGNTVRIRKK</sequence>
<feature type="domain" description="Protein FecR C-terminal" evidence="3">
    <location>
        <begin position="245"/>
        <end position="312"/>
    </location>
</feature>
<gene>
    <name evidence="4" type="ORF">DLD77_02535</name>
</gene>